<feature type="transmembrane region" description="Helical" evidence="2">
    <location>
        <begin position="364"/>
        <end position="384"/>
    </location>
</feature>
<gene>
    <name evidence="5" type="ORF">SAMN05444342_0763</name>
    <name evidence="4" type="ORF">ZOD2009_07489</name>
</gene>
<evidence type="ECO:0000313" key="7">
    <source>
        <dbReference type="Proteomes" id="UP000184203"/>
    </source>
</evidence>
<feature type="transmembrane region" description="Helical" evidence="2">
    <location>
        <begin position="340"/>
        <end position="358"/>
    </location>
</feature>
<feature type="domain" description="YdbS-like PH" evidence="3">
    <location>
        <begin position="386"/>
        <end position="467"/>
    </location>
</feature>
<evidence type="ECO:0000259" key="3">
    <source>
        <dbReference type="Pfam" id="PF03703"/>
    </source>
</evidence>
<evidence type="ECO:0000313" key="6">
    <source>
        <dbReference type="Proteomes" id="UP000003751"/>
    </source>
</evidence>
<feature type="compositionally biased region" description="Basic and acidic residues" evidence="1">
    <location>
        <begin position="483"/>
        <end position="494"/>
    </location>
</feature>
<dbReference type="EMBL" id="FRAN01000001">
    <property type="protein sequence ID" value="SHK15503.1"/>
    <property type="molecule type" value="Genomic_DNA"/>
</dbReference>
<dbReference type="Proteomes" id="UP000184203">
    <property type="component" value="Unassembled WGS sequence"/>
</dbReference>
<keyword evidence="7" id="KW-1185">Reference proteome</keyword>
<reference evidence="7" key="3">
    <citation type="submission" date="2016-11" db="EMBL/GenBank/DDBJ databases">
        <authorList>
            <person name="Varghese N."/>
            <person name="Submissions S."/>
        </authorList>
    </citation>
    <scope>NUCLEOTIDE SEQUENCE [LARGE SCALE GENOMIC DNA]</scope>
    <source>
        <strain evidence="7">DX253</strain>
    </source>
</reference>
<dbReference type="Pfam" id="PF03703">
    <property type="entry name" value="bPH_2"/>
    <property type="match status" value="3"/>
</dbReference>
<organism evidence="4 6">
    <name type="scientific">Haladaptatus paucihalophilus DX253</name>
    <dbReference type="NCBI Taxonomy" id="797209"/>
    <lineage>
        <taxon>Archaea</taxon>
        <taxon>Methanobacteriati</taxon>
        <taxon>Methanobacteriota</taxon>
        <taxon>Stenosarchaea group</taxon>
        <taxon>Halobacteria</taxon>
        <taxon>Halobacteriales</taxon>
        <taxon>Haladaptataceae</taxon>
        <taxon>Haladaptatus</taxon>
    </lineage>
</organism>
<dbReference type="STRING" id="797209.GCA_000376445_00177"/>
<keyword evidence="2" id="KW-1133">Transmembrane helix</keyword>
<feature type="region of interest" description="Disordered" evidence="1">
    <location>
        <begin position="477"/>
        <end position="505"/>
    </location>
</feature>
<accession>E7QRS5</accession>
<sequence>MKLHPRSLPYRMLTRGGRVVSTVLFAGFAAIGAIEWLNLELFAVLLLAVLLIVMAWEVAYHRRFEYELTDNSLDIESGVFSRRRREIPLRRVQNVDIHRNVVQRIAGIASLGLETAGGGETEASLEYVAYEEARRLQREIQRRKNGISTGREAEDETDGPDEEVLYEISSEELLLLSAVSIEPRAVGLVFLIVPFVTSTVDLASVTFLVGLAQIVFSALILWVSSGMITFARHYGFRLTRVGDELRYERGLLQRYDGSIPIDKIQTLTVRENPVMRLAGYAALSVETAGYAPGQGPSASGGSEAAIPLAVRSRVRSLAHSLESFEDPTFQRPPKRARRRYTVRYAIAAALLTGVAYGIDRFTGFVDFWYAPLALLLLAPVAGLYQWKHRGYHVGDEHVVTRNGFWRRTTRIVPYYRVQTVIQRETLFQRRWSLATVVVDTASSIGFRSKDSHAADVDADDAAELRELVARRLGRAVKRRRTERGREGGRKRAEAVSDQPTDSEND</sequence>
<dbReference type="PANTHER" id="PTHR34473">
    <property type="entry name" value="UPF0699 TRANSMEMBRANE PROTEIN YDBS"/>
    <property type="match status" value="1"/>
</dbReference>
<protein>
    <submittedName>
        <fullName evidence="4">Membrane-flanked domain protein</fullName>
    </submittedName>
    <submittedName>
        <fullName evidence="5">Putative membrane protein</fullName>
    </submittedName>
</protein>
<feature type="transmembrane region" description="Helical" evidence="2">
    <location>
        <begin position="40"/>
        <end position="59"/>
    </location>
</feature>
<dbReference type="RefSeq" id="WP_007978511.1">
    <property type="nucleotide sequence ID" value="NZ_AEMG01000006.1"/>
</dbReference>
<dbReference type="OrthoDB" id="107421at2157"/>
<reference evidence="4 6" key="1">
    <citation type="journal article" date="2014" name="ISME J.">
        <title>Trehalose/2-sulfotrehalose biosynthesis and glycine-betaine uptake are widely spread mechanisms for osmoadaptation in the Halobacteriales.</title>
        <authorList>
            <person name="Youssef N.H."/>
            <person name="Savage-Ashlock K.N."/>
            <person name="McCully A.L."/>
            <person name="Luedtke B."/>
            <person name="Shaw E.I."/>
            <person name="Hoff W.D."/>
            <person name="Elshahed M.S."/>
        </authorList>
    </citation>
    <scope>NUCLEOTIDE SEQUENCE [LARGE SCALE GENOMIC DNA]</scope>
    <source>
        <strain evidence="4 6">DX253</strain>
    </source>
</reference>
<dbReference type="PIRSF" id="PIRSF026631">
    <property type="entry name" value="UCP026631"/>
    <property type="match status" value="1"/>
</dbReference>
<feature type="domain" description="YdbS-like PH" evidence="3">
    <location>
        <begin position="62"/>
        <end position="140"/>
    </location>
</feature>
<keyword evidence="2" id="KW-0812">Transmembrane</keyword>
<dbReference type="Proteomes" id="UP000003751">
    <property type="component" value="Unassembled WGS sequence"/>
</dbReference>
<reference evidence="5" key="2">
    <citation type="submission" date="2016-11" db="EMBL/GenBank/DDBJ databases">
        <authorList>
            <person name="Jaros S."/>
            <person name="Januszkiewicz K."/>
            <person name="Wedrychowicz H."/>
        </authorList>
    </citation>
    <scope>NUCLEOTIDE SEQUENCE [LARGE SCALE GENOMIC DNA]</scope>
    <source>
        <strain evidence="5">DX253</strain>
    </source>
</reference>
<evidence type="ECO:0000313" key="4">
    <source>
        <dbReference type="EMBL" id="EFW92694.1"/>
    </source>
</evidence>
<dbReference type="PANTHER" id="PTHR34473:SF3">
    <property type="entry name" value="TRANSMEMBRANE PROTEIN-RELATED"/>
    <property type="match status" value="1"/>
</dbReference>
<keyword evidence="2" id="KW-0472">Membrane</keyword>
<evidence type="ECO:0000256" key="1">
    <source>
        <dbReference type="SAM" id="MobiDB-lite"/>
    </source>
</evidence>
<proteinExistence type="predicted"/>
<evidence type="ECO:0000313" key="5">
    <source>
        <dbReference type="EMBL" id="SHK15503.1"/>
    </source>
</evidence>
<dbReference type="eggNOG" id="arCOG04619">
    <property type="taxonomic scope" value="Archaea"/>
</dbReference>
<feature type="transmembrane region" description="Helical" evidence="2">
    <location>
        <begin position="12"/>
        <end position="34"/>
    </location>
</feature>
<dbReference type="InterPro" id="IPR014529">
    <property type="entry name" value="UCP026631"/>
</dbReference>
<feature type="domain" description="YdbS-like PH" evidence="3">
    <location>
        <begin position="235"/>
        <end position="316"/>
    </location>
</feature>
<dbReference type="PATRIC" id="fig|797209.4.peg.1491"/>
<dbReference type="AlphaFoldDB" id="E7QRS5"/>
<evidence type="ECO:0000256" key="2">
    <source>
        <dbReference type="SAM" id="Phobius"/>
    </source>
</evidence>
<dbReference type="InterPro" id="IPR005182">
    <property type="entry name" value="YdbS-like_PH"/>
</dbReference>
<dbReference type="EMBL" id="AEMG01000006">
    <property type="protein sequence ID" value="EFW92694.1"/>
    <property type="molecule type" value="Genomic_DNA"/>
</dbReference>
<name>E7QRS5_HALPU</name>